<dbReference type="Pfam" id="PF08276">
    <property type="entry name" value="PAN_2"/>
    <property type="match status" value="1"/>
</dbReference>
<gene>
    <name evidence="11" type="ORF">FH972_009728</name>
</gene>
<dbReference type="OrthoDB" id="1743987at2759"/>
<keyword evidence="8" id="KW-0812">Transmembrane</keyword>
<evidence type="ECO:0000256" key="6">
    <source>
        <dbReference type="ARBA" id="ARBA00048679"/>
    </source>
</evidence>
<dbReference type="GO" id="GO:0004674">
    <property type="term" value="F:protein serine/threonine kinase activity"/>
    <property type="evidence" value="ECO:0007669"/>
    <property type="project" value="UniProtKB-EC"/>
</dbReference>
<feature type="transmembrane region" description="Helical" evidence="8">
    <location>
        <begin position="337"/>
        <end position="361"/>
    </location>
</feature>
<evidence type="ECO:0000259" key="10">
    <source>
        <dbReference type="PROSITE" id="PS50948"/>
    </source>
</evidence>
<dbReference type="PANTHER" id="PTHR32444">
    <property type="entry name" value="BULB-TYPE LECTIN DOMAIN-CONTAINING PROTEIN"/>
    <property type="match status" value="1"/>
</dbReference>
<evidence type="ECO:0000259" key="9">
    <source>
        <dbReference type="PROSITE" id="PS50026"/>
    </source>
</evidence>
<dbReference type="AlphaFoldDB" id="A0A660KPA8"/>
<accession>A0A660KPA8</accession>
<dbReference type="EMBL" id="CM017324">
    <property type="protein sequence ID" value="KAE8037105.1"/>
    <property type="molecule type" value="Genomic_DNA"/>
</dbReference>
<dbReference type="GO" id="GO:0048544">
    <property type="term" value="P:recognition of pollen"/>
    <property type="evidence" value="ECO:0007669"/>
    <property type="project" value="InterPro"/>
</dbReference>
<evidence type="ECO:0000256" key="7">
    <source>
        <dbReference type="PROSITE-ProRule" id="PRU00076"/>
    </source>
</evidence>
<organism evidence="11 12">
    <name type="scientific">Carpinus fangiana</name>
    <dbReference type="NCBI Taxonomy" id="176857"/>
    <lineage>
        <taxon>Eukaryota</taxon>
        <taxon>Viridiplantae</taxon>
        <taxon>Streptophyta</taxon>
        <taxon>Embryophyta</taxon>
        <taxon>Tracheophyta</taxon>
        <taxon>Spermatophyta</taxon>
        <taxon>Magnoliopsida</taxon>
        <taxon>eudicotyledons</taxon>
        <taxon>Gunneridae</taxon>
        <taxon>Pentapetalae</taxon>
        <taxon>rosids</taxon>
        <taxon>fabids</taxon>
        <taxon>Fagales</taxon>
        <taxon>Betulaceae</taxon>
        <taxon>Carpinus</taxon>
    </lineage>
</organism>
<name>A0A660KPA8_9ROSI</name>
<keyword evidence="7" id="KW-0245">EGF-like domain</keyword>
<dbReference type="Pfam" id="PF13947">
    <property type="entry name" value="GUB_WAK_bind"/>
    <property type="match status" value="1"/>
</dbReference>
<dbReference type="EC" id="2.7.11.1" evidence="2"/>
<dbReference type="Proteomes" id="UP000327013">
    <property type="component" value="Chromosome 4"/>
</dbReference>
<evidence type="ECO:0000256" key="4">
    <source>
        <dbReference type="ARBA" id="ARBA00023157"/>
    </source>
</evidence>
<evidence type="ECO:0000313" key="11">
    <source>
        <dbReference type="EMBL" id="KAE8037105.1"/>
    </source>
</evidence>
<dbReference type="InterPro" id="IPR025287">
    <property type="entry name" value="WAK_GUB"/>
</dbReference>
<keyword evidence="3" id="KW-0732">Signal</keyword>
<evidence type="ECO:0000256" key="2">
    <source>
        <dbReference type="ARBA" id="ARBA00012513"/>
    </source>
</evidence>
<keyword evidence="8" id="KW-1133">Transmembrane helix</keyword>
<evidence type="ECO:0000256" key="8">
    <source>
        <dbReference type="SAM" id="Phobius"/>
    </source>
</evidence>
<evidence type="ECO:0000313" key="12">
    <source>
        <dbReference type="Proteomes" id="UP000327013"/>
    </source>
</evidence>
<proteinExistence type="predicted"/>
<keyword evidence="12" id="KW-1185">Reference proteome</keyword>
<comment type="catalytic activity">
    <reaction evidence="5">
        <text>L-threonyl-[protein] + ATP = O-phospho-L-threonyl-[protein] + ADP + H(+)</text>
        <dbReference type="Rhea" id="RHEA:46608"/>
        <dbReference type="Rhea" id="RHEA-COMP:11060"/>
        <dbReference type="Rhea" id="RHEA-COMP:11605"/>
        <dbReference type="ChEBI" id="CHEBI:15378"/>
        <dbReference type="ChEBI" id="CHEBI:30013"/>
        <dbReference type="ChEBI" id="CHEBI:30616"/>
        <dbReference type="ChEBI" id="CHEBI:61977"/>
        <dbReference type="ChEBI" id="CHEBI:456216"/>
        <dbReference type="EC" id="2.7.11.1"/>
    </reaction>
</comment>
<comment type="caution">
    <text evidence="7">Lacks conserved residue(s) required for the propagation of feature annotation.</text>
</comment>
<feature type="domain" description="EGF-like" evidence="9">
    <location>
        <begin position="24"/>
        <end position="60"/>
    </location>
</feature>
<dbReference type="PROSITE" id="PS50026">
    <property type="entry name" value="EGF_3"/>
    <property type="match status" value="1"/>
</dbReference>
<evidence type="ECO:0000256" key="1">
    <source>
        <dbReference type="ARBA" id="ARBA00004167"/>
    </source>
</evidence>
<sequence>MNYTGQLEYLTWDKDHWYLIWWVPHDKCSISNACGNFGSCNNNDRIACNCLPGFKPTNPENWNSGDFFSGCTRNSAPCGKSDTFLSLKMMKVSDPDQLFELKNETECRKYCLINCQCQAYSISNDLCEIWTEDLSDLQEEYANNGRNLSVRVAKSDIESSVRNCEPCGTNMIPYPLSTGPNCGDSMYFNFYCNTSSGQLSFKALNGTYRVASINASTQTFVIQVKYGRYDRNLRGMLKLNESLPFNRTKWSADDSSNYSSEVKDEVEISWNPPQEPTCTSFKDCKDWPNSKCNVARDGKRMCLCNQDFRWNGSTLNCTRESDLPRGLQELPKRKKRFPLSVVVPLISVFAITCTITCVYVWRRKMAQEEENRRSDQRNRVLRTLDTEKHVKDMIDSGEFREEGEKGIDLDELRETEIALSQCFTYGPVDEMSFYKSCLEDSNFWVRENGDFFRILALTNATLFNNE</sequence>
<evidence type="ECO:0000256" key="5">
    <source>
        <dbReference type="ARBA" id="ARBA00047899"/>
    </source>
</evidence>
<dbReference type="InterPro" id="IPR000742">
    <property type="entry name" value="EGF"/>
</dbReference>
<dbReference type="InterPro" id="IPR000858">
    <property type="entry name" value="S_locus_glycoprot_dom"/>
</dbReference>
<evidence type="ECO:0000256" key="3">
    <source>
        <dbReference type="ARBA" id="ARBA00022729"/>
    </source>
</evidence>
<comment type="subcellular location">
    <subcellularLocation>
        <location evidence="1">Membrane</location>
        <topology evidence="1">Single-pass membrane protein</topology>
    </subcellularLocation>
</comment>
<feature type="domain" description="Apple" evidence="10">
    <location>
        <begin position="78"/>
        <end position="153"/>
    </location>
</feature>
<keyword evidence="4" id="KW-1015">Disulfide bond</keyword>
<protein>
    <recommendedName>
        <fullName evidence="2">non-specific serine/threonine protein kinase</fullName>
        <ecNumber evidence="2">2.7.11.1</ecNumber>
    </recommendedName>
</protein>
<comment type="catalytic activity">
    <reaction evidence="6">
        <text>L-seryl-[protein] + ATP = O-phospho-L-seryl-[protein] + ADP + H(+)</text>
        <dbReference type="Rhea" id="RHEA:17989"/>
        <dbReference type="Rhea" id="RHEA-COMP:9863"/>
        <dbReference type="Rhea" id="RHEA-COMP:11604"/>
        <dbReference type="ChEBI" id="CHEBI:15378"/>
        <dbReference type="ChEBI" id="CHEBI:29999"/>
        <dbReference type="ChEBI" id="CHEBI:30616"/>
        <dbReference type="ChEBI" id="CHEBI:83421"/>
        <dbReference type="ChEBI" id="CHEBI:456216"/>
        <dbReference type="EC" id="2.7.11.1"/>
    </reaction>
</comment>
<dbReference type="CDD" id="cd01098">
    <property type="entry name" value="PAN_AP_plant"/>
    <property type="match status" value="1"/>
</dbReference>
<dbReference type="PANTHER" id="PTHR32444:SF235">
    <property type="entry name" value="OS01G0783900 PROTEIN"/>
    <property type="match status" value="1"/>
</dbReference>
<dbReference type="PROSITE" id="PS50948">
    <property type="entry name" value="PAN"/>
    <property type="match status" value="1"/>
</dbReference>
<dbReference type="Pfam" id="PF00954">
    <property type="entry name" value="S_locus_glycop"/>
    <property type="match status" value="1"/>
</dbReference>
<reference evidence="11 12" key="1">
    <citation type="submission" date="2019-06" db="EMBL/GenBank/DDBJ databases">
        <title>A chromosomal-level reference genome of Carpinus fangiana (Coryloideae, Betulaceae).</title>
        <authorList>
            <person name="Yang X."/>
            <person name="Wang Z."/>
            <person name="Zhang L."/>
            <person name="Hao G."/>
            <person name="Liu J."/>
            <person name="Yang Y."/>
        </authorList>
    </citation>
    <scope>NUCLEOTIDE SEQUENCE [LARGE SCALE GENOMIC DNA]</scope>
    <source>
        <strain evidence="11">Cfa_2016G</strain>
        <tissue evidence="11">Leaf</tissue>
    </source>
</reference>
<dbReference type="InterPro" id="IPR003609">
    <property type="entry name" value="Pan_app"/>
</dbReference>
<keyword evidence="8" id="KW-0472">Membrane</keyword>